<dbReference type="InterPro" id="IPR009057">
    <property type="entry name" value="Homeodomain-like_sf"/>
</dbReference>
<dbReference type="SMART" id="SM00342">
    <property type="entry name" value="HTH_ARAC"/>
    <property type="match status" value="1"/>
</dbReference>
<dbReference type="Gene3D" id="1.10.10.60">
    <property type="entry name" value="Homeodomain-like"/>
    <property type="match status" value="2"/>
</dbReference>
<dbReference type="Pfam" id="PF12833">
    <property type="entry name" value="HTH_18"/>
    <property type="match status" value="1"/>
</dbReference>
<dbReference type="AlphaFoldDB" id="A0A372NWX2"/>
<dbReference type="PANTHER" id="PTHR43280:SF30">
    <property type="entry name" value="MMSAB OPERON REGULATORY PROTEIN"/>
    <property type="match status" value="1"/>
</dbReference>
<dbReference type="PRINTS" id="PR00032">
    <property type="entry name" value="HTHARAC"/>
</dbReference>
<organism evidence="5 6">
    <name type="scientific">Mucilaginibacter conchicola</name>
    <dbReference type="NCBI Taxonomy" id="2303333"/>
    <lineage>
        <taxon>Bacteria</taxon>
        <taxon>Pseudomonadati</taxon>
        <taxon>Bacteroidota</taxon>
        <taxon>Sphingobacteriia</taxon>
        <taxon>Sphingobacteriales</taxon>
        <taxon>Sphingobacteriaceae</taxon>
        <taxon>Mucilaginibacter</taxon>
    </lineage>
</organism>
<evidence type="ECO:0000313" key="6">
    <source>
        <dbReference type="Proteomes" id="UP000264217"/>
    </source>
</evidence>
<dbReference type="Gene3D" id="2.60.120.280">
    <property type="entry name" value="Regulatory protein AraC"/>
    <property type="match status" value="1"/>
</dbReference>
<dbReference type="SUPFAM" id="SSF46689">
    <property type="entry name" value="Homeodomain-like"/>
    <property type="match status" value="2"/>
</dbReference>
<dbReference type="SUPFAM" id="SSF51215">
    <property type="entry name" value="Regulatory protein AraC"/>
    <property type="match status" value="1"/>
</dbReference>
<dbReference type="GO" id="GO:0003700">
    <property type="term" value="F:DNA-binding transcription factor activity"/>
    <property type="evidence" value="ECO:0007669"/>
    <property type="project" value="InterPro"/>
</dbReference>
<sequence length="294" mass="35126">MKRRDGFDGQKMINLPKDIYKKSFNTKTDFLQLYVAHIGFFPKALGHYREWPNGCEDNIIFYCLQGKGYYITEGKKHEMTANQFTIIRSTNTRLRYWADEENPWTIYWIHFKSENMAEINKLLQFDQHHSPVQIPYNKKGIDIWHNIYKTLEDGYSRENLFNAAFCLNYFLATFLFPDKHFEKTQAEHPDMVATTIKFMRANIEKRLTVEDMAKHNQLSASHFSTVFRKATGMPPIDYFNNLKMQKACQLLYTDHLKVRDVAFQLGYEDPFYFSRIFKKYMQVSPERYKLMHAM</sequence>
<dbReference type="EMBL" id="QWDC01000001">
    <property type="protein sequence ID" value="RFZ94037.1"/>
    <property type="molecule type" value="Genomic_DNA"/>
</dbReference>
<dbReference type="InterPro" id="IPR037923">
    <property type="entry name" value="HTH-like"/>
</dbReference>
<evidence type="ECO:0000259" key="4">
    <source>
        <dbReference type="PROSITE" id="PS01124"/>
    </source>
</evidence>
<keyword evidence="2" id="KW-0238">DNA-binding</keyword>
<dbReference type="CDD" id="cd06986">
    <property type="entry name" value="cupin_MmsR-like_N"/>
    <property type="match status" value="1"/>
</dbReference>
<dbReference type="Proteomes" id="UP000264217">
    <property type="component" value="Unassembled WGS sequence"/>
</dbReference>
<evidence type="ECO:0000256" key="1">
    <source>
        <dbReference type="ARBA" id="ARBA00023015"/>
    </source>
</evidence>
<evidence type="ECO:0000256" key="2">
    <source>
        <dbReference type="ARBA" id="ARBA00023125"/>
    </source>
</evidence>
<dbReference type="PANTHER" id="PTHR43280">
    <property type="entry name" value="ARAC-FAMILY TRANSCRIPTIONAL REGULATOR"/>
    <property type="match status" value="1"/>
</dbReference>
<keyword evidence="6" id="KW-1185">Reference proteome</keyword>
<dbReference type="InterPro" id="IPR018062">
    <property type="entry name" value="HTH_AraC-typ_CS"/>
</dbReference>
<dbReference type="InterPro" id="IPR003313">
    <property type="entry name" value="AraC-bd"/>
</dbReference>
<proteinExistence type="predicted"/>
<protein>
    <submittedName>
        <fullName evidence="5">AraC family transcriptional regulator</fullName>
    </submittedName>
</protein>
<accession>A0A372NWX2</accession>
<keyword evidence="3" id="KW-0804">Transcription</keyword>
<dbReference type="InterPro" id="IPR018060">
    <property type="entry name" value="HTH_AraC"/>
</dbReference>
<dbReference type="PROSITE" id="PS01124">
    <property type="entry name" value="HTH_ARAC_FAMILY_2"/>
    <property type="match status" value="1"/>
</dbReference>
<feature type="domain" description="HTH araC/xylS-type" evidence="4">
    <location>
        <begin position="193"/>
        <end position="291"/>
    </location>
</feature>
<dbReference type="Pfam" id="PF02311">
    <property type="entry name" value="AraC_binding"/>
    <property type="match status" value="1"/>
</dbReference>
<name>A0A372NWX2_9SPHI</name>
<dbReference type="RefSeq" id="WP_117389603.1">
    <property type="nucleotide sequence ID" value="NZ_QWDC01000001.1"/>
</dbReference>
<dbReference type="InterPro" id="IPR020449">
    <property type="entry name" value="Tscrpt_reg_AraC-type_HTH"/>
</dbReference>
<reference evidence="5 6" key="1">
    <citation type="submission" date="2018-08" db="EMBL/GenBank/DDBJ databases">
        <title>Mucilaginibacter sp. MYSH2.</title>
        <authorList>
            <person name="Seo T."/>
        </authorList>
    </citation>
    <scope>NUCLEOTIDE SEQUENCE [LARGE SCALE GENOMIC DNA]</scope>
    <source>
        <strain evidence="5 6">MYSH2</strain>
    </source>
</reference>
<comment type="caution">
    <text evidence="5">The sequence shown here is derived from an EMBL/GenBank/DDBJ whole genome shotgun (WGS) entry which is preliminary data.</text>
</comment>
<evidence type="ECO:0000256" key="3">
    <source>
        <dbReference type="ARBA" id="ARBA00023163"/>
    </source>
</evidence>
<keyword evidence="1" id="KW-0805">Transcription regulation</keyword>
<gene>
    <name evidence="5" type="ORF">D0C36_00295</name>
</gene>
<dbReference type="OrthoDB" id="9813413at2"/>
<dbReference type="PROSITE" id="PS00041">
    <property type="entry name" value="HTH_ARAC_FAMILY_1"/>
    <property type="match status" value="1"/>
</dbReference>
<evidence type="ECO:0000313" key="5">
    <source>
        <dbReference type="EMBL" id="RFZ94037.1"/>
    </source>
</evidence>
<dbReference type="GO" id="GO:0043565">
    <property type="term" value="F:sequence-specific DNA binding"/>
    <property type="evidence" value="ECO:0007669"/>
    <property type="project" value="InterPro"/>
</dbReference>